<dbReference type="AlphaFoldDB" id="A0ABD3PGG7"/>
<keyword evidence="3" id="KW-1185">Reference proteome</keyword>
<evidence type="ECO:0000313" key="2">
    <source>
        <dbReference type="EMBL" id="KAL3786396.1"/>
    </source>
</evidence>
<comment type="caution">
    <text evidence="2">The sequence shown here is derived from an EMBL/GenBank/DDBJ whole genome shotgun (WGS) entry which is preliminary data.</text>
</comment>
<protein>
    <submittedName>
        <fullName evidence="2">Uncharacterized protein</fullName>
    </submittedName>
</protein>
<accession>A0ABD3PGG7</accession>
<evidence type="ECO:0000256" key="1">
    <source>
        <dbReference type="SAM" id="SignalP"/>
    </source>
</evidence>
<dbReference type="EMBL" id="JABMIG020000195">
    <property type="protein sequence ID" value="KAL3786396.1"/>
    <property type="molecule type" value="Genomic_DNA"/>
</dbReference>
<gene>
    <name evidence="2" type="ORF">HJC23_002953</name>
</gene>
<feature type="signal peptide" evidence="1">
    <location>
        <begin position="1"/>
        <end position="16"/>
    </location>
</feature>
<name>A0ABD3PGG7_9STRA</name>
<proteinExistence type="predicted"/>
<evidence type="ECO:0000313" key="3">
    <source>
        <dbReference type="Proteomes" id="UP001516023"/>
    </source>
</evidence>
<feature type="chain" id="PRO_5044887720" evidence="1">
    <location>
        <begin position="17"/>
        <end position="173"/>
    </location>
</feature>
<reference evidence="2 3" key="1">
    <citation type="journal article" date="2020" name="G3 (Bethesda)">
        <title>Improved Reference Genome for Cyclotella cryptica CCMP332, a Model for Cell Wall Morphogenesis, Salinity Adaptation, and Lipid Production in Diatoms (Bacillariophyta).</title>
        <authorList>
            <person name="Roberts W.R."/>
            <person name="Downey K.M."/>
            <person name="Ruck E.C."/>
            <person name="Traller J.C."/>
            <person name="Alverson A.J."/>
        </authorList>
    </citation>
    <scope>NUCLEOTIDE SEQUENCE [LARGE SCALE GENOMIC DNA]</scope>
    <source>
        <strain evidence="2 3">CCMP332</strain>
    </source>
</reference>
<organism evidence="2 3">
    <name type="scientific">Cyclotella cryptica</name>
    <dbReference type="NCBI Taxonomy" id="29204"/>
    <lineage>
        <taxon>Eukaryota</taxon>
        <taxon>Sar</taxon>
        <taxon>Stramenopiles</taxon>
        <taxon>Ochrophyta</taxon>
        <taxon>Bacillariophyta</taxon>
        <taxon>Coscinodiscophyceae</taxon>
        <taxon>Thalassiosirophycidae</taxon>
        <taxon>Stephanodiscales</taxon>
        <taxon>Stephanodiscaceae</taxon>
        <taxon>Cyclotella</taxon>
    </lineage>
</organism>
<sequence>MTNVLLFALSASTAAAFAPNAFGVRQTTSLGVDLTYGLKNTYVPASGGDGGQGQFGARSPNDWRVPGTSPIGESSYEGAPDGGEEPWFSEAVSTVSLDLQKADETLKAFTKDAAMFKIEEFAKASPYGFTTNEAAMEELVGKLGYSKYLEMSTKQLMKTWETLHPDPSAAKAE</sequence>
<keyword evidence="1" id="KW-0732">Signal</keyword>
<dbReference type="Proteomes" id="UP001516023">
    <property type="component" value="Unassembled WGS sequence"/>
</dbReference>